<sequence>MEGKAYYKSYYRLKLDVQEKLRNMYCPEHDLFMFTNTTDCLVNFLFACQLNKVSVNIDFADEQHYPQYQSLFQLFSEGNISGRQPEIQLVTHLSPVTGNLIDLGQLHGHSILAVDGAQSFATVHHSDLIKHSDIFFAPLHKHAGLHIGIALLAVKKSHPLNKLLSKTLDTASNGARSLRDLMALDKRLSSAHPQCFNNAFIHISPAIEALLNRNGVTVISAGKSHMVVLECQSPVLRQKLAALFSYKPIKNTHRLRISVCHMTDNMRGNVDFSEAFYQSLRLIFDEDNHAK</sequence>
<protein>
    <recommendedName>
        <fullName evidence="3">Aminotransferase class V domain-containing protein</fullName>
    </recommendedName>
</protein>
<accession>A0A0F5VB35</accession>
<dbReference type="Proteomes" id="UP000033633">
    <property type="component" value="Unassembled WGS sequence"/>
</dbReference>
<organism evidence="1 2">
    <name type="scientific">Photobacterium halotolerans</name>
    <dbReference type="NCBI Taxonomy" id="265726"/>
    <lineage>
        <taxon>Bacteria</taxon>
        <taxon>Pseudomonadati</taxon>
        <taxon>Pseudomonadota</taxon>
        <taxon>Gammaproteobacteria</taxon>
        <taxon>Vibrionales</taxon>
        <taxon>Vibrionaceae</taxon>
        <taxon>Photobacterium</taxon>
    </lineage>
</organism>
<dbReference type="InterPro" id="IPR015424">
    <property type="entry name" value="PyrdxlP-dep_Trfase"/>
</dbReference>
<dbReference type="InterPro" id="IPR046066">
    <property type="entry name" value="DUF6024"/>
</dbReference>
<evidence type="ECO:0008006" key="3">
    <source>
        <dbReference type="Google" id="ProtNLM"/>
    </source>
</evidence>
<evidence type="ECO:0000313" key="2">
    <source>
        <dbReference type="Proteomes" id="UP000033633"/>
    </source>
</evidence>
<proteinExistence type="predicted"/>
<dbReference type="SUPFAM" id="SSF53383">
    <property type="entry name" value="PLP-dependent transferases"/>
    <property type="match status" value="1"/>
</dbReference>
<dbReference type="Pfam" id="PF19488">
    <property type="entry name" value="DUF6024"/>
    <property type="match status" value="1"/>
</dbReference>
<dbReference type="STRING" id="265726.KY46_15445"/>
<keyword evidence="2" id="KW-1185">Reference proteome</keyword>
<evidence type="ECO:0000313" key="1">
    <source>
        <dbReference type="EMBL" id="KKC98991.1"/>
    </source>
</evidence>
<dbReference type="AlphaFoldDB" id="A0A0F5VB35"/>
<reference evidence="1 2" key="1">
    <citation type="submission" date="2014-12" db="EMBL/GenBank/DDBJ databases">
        <title>Mercury Reductase activity and rhizosphere competence traits in the genome of root associated Photobacterium halotolerans MELD1.</title>
        <authorList>
            <person name="Mathew D.C."/>
            <person name="Huang C.-C."/>
        </authorList>
    </citation>
    <scope>NUCLEOTIDE SEQUENCE [LARGE SCALE GENOMIC DNA]</scope>
    <source>
        <strain evidence="1 2">MELD1</strain>
    </source>
</reference>
<name>A0A0F5VB35_9GAMM</name>
<dbReference type="EMBL" id="JWYV01000014">
    <property type="protein sequence ID" value="KKC98991.1"/>
    <property type="molecule type" value="Genomic_DNA"/>
</dbReference>
<comment type="caution">
    <text evidence="1">The sequence shown here is derived from an EMBL/GenBank/DDBJ whole genome shotgun (WGS) entry which is preliminary data.</text>
</comment>
<dbReference type="PATRIC" id="fig|265726.11.peg.1354"/>
<gene>
    <name evidence="1" type="ORF">KY46_15445</name>
</gene>